<keyword evidence="1" id="KW-1133">Transmembrane helix</keyword>
<keyword evidence="1" id="KW-0472">Membrane</keyword>
<proteinExistence type="predicted"/>
<sequence length="37" mass="4648">MITTPVEIFYFAFCLFTIFRTFIDYFFLYQFFDLIGR</sequence>
<accession>A0A835H0K3</accession>
<organism evidence="2 3">
    <name type="scientific">Coptis chinensis</name>
    <dbReference type="NCBI Taxonomy" id="261450"/>
    <lineage>
        <taxon>Eukaryota</taxon>
        <taxon>Viridiplantae</taxon>
        <taxon>Streptophyta</taxon>
        <taxon>Embryophyta</taxon>
        <taxon>Tracheophyta</taxon>
        <taxon>Spermatophyta</taxon>
        <taxon>Magnoliopsida</taxon>
        <taxon>Ranunculales</taxon>
        <taxon>Ranunculaceae</taxon>
        <taxon>Coptidoideae</taxon>
        <taxon>Coptis</taxon>
    </lineage>
</organism>
<evidence type="ECO:0000313" key="3">
    <source>
        <dbReference type="Proteomes" id="UP000631114"/>
    </source>
</evidence>
<gene>
    <name evidence="2" type="ORF">IFM89_001424</name>
</gene>
<protein>
    <submittedName>
        <fullName evidence="2">Uncharacterized protein</fullName>
    </submittedName>
</protein>
<keyword evidence="3" id="KW-1185">Reference proteome</keyword>
<dbReference type="EMBL" id="JADFTS010000008">
    <property type="protein sequence ID" value="KAF9591080.1"/>
    <property type="molecule type" value="Genomic_DNA"/>
</dbReference>
<dbReference type="AlphaFoldDB" id="A0A835H0K3"/>
<name>A0A835H0K3_9MAGN</name>
<keyword evidence="1" id="KW-0812">Transmembrane</keyword>
<evidence type="ECO:0000256" key="1">
    <source>
        <dbReference type="SAM" id="Phobius"/>
    </source>
</evidence>
<comment type="caution">
    <text evidence="2">The sequence shown here is derived from an EMBL/GenBank/DDBJ whole genome shotgun (WGS) entry which is preliminary data.</text>
</comment>
<evidence type="ECO:0000313" key="2">
    <source>
        <dbReference type="EMBL" id="KAF9591080.1"/>
    </source>
</evidence>
<feature type="transmembrane region" description="Helical" evidence="1">
    <location>
        <begin position="6"/>
        <end position="28"/>
    </location>
</feature>
<reference evidence="2 3" key="1">
    <citation type="submission" date="2020-10" db="EMBL/GenBank/DDBJ databases">
        <title>The Coptis chinensis genome and diversification of protoberbering-type alkaloids.</title>
        <authorList>
            <person name="Wang B."/>
            <person name="Shu S."/>
            <person name="Song C."/>
            <person name="Liu Y."/>
        </authorList>
    </citation>
    <scope>NUCLEOTIDE SEQUENCE [LARGE SCALE GENOMIC DNA]</scope>
    <source>
        <strain evidence="2">HL-2020</strain>
        <tissue evidence="2">Leaf</tissue>
    </source>
</reference>
<dbReference type="Proteomes" id="UP000631114">
    <property type="component" value="Unassembled WGS sequence"/>
</dbReference>